<proteinExistence type="inferred from homology"/>
<reference evidence="9 10" key="1">
    <citation type="submission" date="2021-11" db="EMBL/GenBank/DDBJ databases">
        <title>Aliifidinibius sp. nov., a new bacterium isolated from saline soil.</title>
        <authorList>
            <person name="Galisteo C."/>
            <person name="De La Haba R."/>
            <person name="Sanchez-Porro C."/>
            <person name="Ventosa A."/>
        </authorList>
    </citation>
    <scope>NUCLEOTIDE SEQUENCE [LARGE SCALE GENOMIC DNA]</scope>
    <source>
        <strain evidence="9 10">KACC 190600</strain>
    </source>
</reference>
<dbReference type="PANTHER" id="PTHR33778">
    <property type="entry name" value="PROTEIN MGTC"/>
    <property type="match status" value="1"/>
</dbReference>
<keyword evidence="6 7" id="KW-0472">Membrane</keyword>
<evidence type="ECO:0000313" key="10">
    <source>
        <dbReference type="Proteomes" id="UP001207337"/>
    </source>
</evidence>
<protein>
    <submittedName>
        <fullName evidence="9">MgtC/SapB family protein</fullName>
    </submittedName>
</protein>
<name>A0ABT3Q092_9BACT</name>
<feature type="transmembrane region" description="Helical" evidence="7">
    <location>
        <begin position="7"/>
        <end position="27"/>
    </location>
</feature>
<evidence type="ECO:0000256" key="6">
    <source>
        <dbReference type="ARBA" id="ARBA00023136"/>
    </source>
</evidence>
<evidence type="ECO:0000256" key="3">
    <source>
        <dbReference type="ARBA" id="ARBA00022475"/>
    </source>
</evidence>
<dbReference type="PANTHER" id="PTHR33778:SF1">
    <property type="entry name" value="MAGNESIUM TRANSPORTER YHID-RELATED"/>
    <property type="match status" value="1"/>
</dbReference>
<evidence type="ECO:0000256" key="7">
    <source>
        <dbReference type="SAM" id="Phobius"/>
    </source>
</evidence>
<evidence type="ECO:0000256" key="4">
    <source>
        <dbReference type="ARBA" id="ARBA00022692"/>
    </source>
</evidence>
<comment type="caution">
    <text evidence="9">The sequence shown here is derived from an EMBL/GenBank/DDBJ whole genome shotgun (WGS) entry which is preliminary data.</text>
</comment>
<evidence type="ECO:0000256" key="2">
    <source>
        <dbReference type="ARBA" id="ARBA00009298"/>
    </source>
</evidence>
<keyword evidence="10" id="KW-1185">Reference proteome</keyword>
<sequence>MMQEVLSGYELVFIIDLVLSLAAGFIIGTERESRGKDAGISTHSLVITGAMLFTFLSMRVDPSSQSRIAAQVVTGIGFLGAGLILKEGSTVRNLTTAASIWFAGAVGMAFGFGYHIIGIIATIVSAVIPRMAHYSRKRPGSTNDKD</sequence>
<accession>A0ABT3Q092</accession>
<comment type="similarity">
    <text evidence="2">Belongs to the MgtC/SapB family.</text>
</comment>
<evidence type="ECO:0000256" key="1">
    <source>
        <dbReference type="ARBA" id="ARBA00004651"/>
    </source>
</evidence>
<keyword evidence="3" id="KW-1003">Cell membrane</keyword>
<dbReference type="RefSeq" id="WP_265790225.1">
    <property type="nucleotide sequence ID" value="NZ_BAABRS010000003.1"/>
</dbReference>
<feature type="transmembrane region" description="Helical" evidence="7">
    <location>
        <begin position="68"/>
        <end position="85"/>
    </location>
</feature>
<evidence type="ECO:0000313" key="9">
    <source>
        <dbReference type="EMBL" id="MCW9713499.1"/>
    </source>
</evidence>
<dbReference type="Pfam" id="PF02308">
    <property type="entry name" value="MgtC"/>
    <property type="match status" value="1"/>
</dbReference>
<gene>
    <name evidence="9" type="ORF">LQ318_11350</name>
</gene>
<keyword evidence="5 7" id="KW-1133">Transmembrane helix</keyword>
<dbReference type="Proteomes" id="UP001207337">
    <property type="component" value="Unassembled WGS sequence"/>
</dbReference>
<feature type="transmembrane region" description="Helical" evidence="7">
    <location>
        <begin position="100"/>
        <end position="128"/>
    </location>
</feature>
<evidence type="ECO:0000256" key="5">
    <source>
        <dbReference type="ARBA" id="ARBA00022989"/>
    </source>
</evidence>
<keyword evidence="4 7" id="KW-0812">Transmembrane</keyword>
<feature type="transmembrane region" description="Helical" evidence="7">
    <location>
        <begin position="39"/>
        <end position="56"/>
    </location>
</feature>
<dbReference type="PRINTS" id="PR01837">
    <property type="entry name" value="MGTCSAPBPROT"/>
</dbReference>
<dbReference type="EMBL" id="JAJNDC010000003">
    <property type="protein sequence ID" value="MCW9713499.1"/>
    <property type="molecule type" value="Genomic_DNA"/>
</dbReference>
<feature type="domain" description="MgtC/SapB/SrpB/YhiD N-terminal" evidence="8">
    <location>
        <begin position="17"/>
        <end position="129"/>
    </location>
</feature>
<evidence type="ECO:0000259" key="8">
    <source>
        <dbReference type="Pfam" id="PF02308"/>
    </source>
</evidence>
<comment type="subcellular location">
    <subcellularLocation>
        <location evidence="1">Cell membrane</location>
        <topology evidence="1">Multi-pass membrane protein</topology>
    </subcellularLocation>
</comment>
<organism evidence="9 10">
    <name type="scientific">Fodinibius salicampi</name>
    <dbReference type="NCBI Taxonomy" id="1920655"/>
    <lineage>
        <taxon>Bacteria</taxon>
        <taxon>Pseudomonadati</taxon>
        <taxon>Balneolota</taxon>
        <taxon>Balneolia</taxon>
        <taxon>Balneolales</taxon>
        <taxon>Balneolaceae</taxon>
        <taxon>Fodinibius</taxon>
    </lineage>
</organism>
<dbReference type="InterPro" id="IPR049177">
    <property type="entry name" value="MgtC_SapB_SrpB_YhiD_N"/>
</dbReference>
<dbReference type="InterPro" id="IPR003416">
    <property type="entry name" value="MgtC/SapB/SrpB/YhiD_fam"/>
</dbReference>